<evidence type="ECO:0000313" key="10">
    <source>
        <dbReference type="RefSeq" id="XP_033455126.1"/>
    </source>
</evidence>
<evidence type="ECO:0000256" key="3">
    <source>
        <dbReference type="ARBA" id="ARBA00023180"/>
    </source>
</evidence>
<reference evidence="10" key="1">
    <citation type="submission" date="2020-01" db="EMBL/GenBank/DDBJ databases">
        <authorList>
            <consortium name="DOE Joint Genome Institute"/>
            <person name="Haridas S."/>
            <person name="Albert R."/>
            <person name="Binder M."/>
            <person name="Bloem J."/>
            <person name="Labutti K."/>
            <person name="Salamov A."/>
            <person name="Andreopoulos B."/>
            <person name="Baker S.E."/>
            <person name="Barry K."/>
            <person name="Bills G."/>
            <person name="Bluhm B.H."/>
            <person name="Cannon C."/>
            <person name="Castanera R."/>
            <person name="Culley D.E."/>
            <person name="Daum C."/>
            <person name="Ezra D."/>
            <person name="Gonzalez J.B."/>
            <person name="Henrissat B."/>
            <person name="Kuo A."/>
            <person name="Liang C."/>
            <person name="Lipzen A."/>
            <person name="Lutzoni F."/>
            <person name="Magnuson J."/>
            <person name="Mondo S."/>
            <person name="Nolan M."/>
            <person name="Ohm R."/>
            <person name="Pangilinan J."/>
            <person name="Park H.-J."/>
            <person name="Ramirez L."/>
            <person name="Alfaro M."/>
            <person name="Sun H."/>
            <person name="Tritt A."/>
            <person name="Yoshinaga Y."/>
            <person name="Zwiers L.-H."/>
            <person name="Turgeon B.G."/>
            <person name="Goodwin S.B."/>
            <person name="Spatafora J.W."/>
            <person name="Crous P.W."/>
            <person name="Grigoriev I.V."/>
        </authorList>
    </citation>
    <scope>NUCLEOTIDE SEQUENCE</scope>
    <source>
        <strain evidence="10">CBS 342.82</strain>
    </source>
</reference>
<evidence type="ECO:0000256" key="6">
    <source>
        <dbReference type="ARBA" id="ARBA00036824"/>
    </source>
</evidence>
<dbReference type="GO" id="GO:0009986">
    <property type="term" value="C:cell surface"/>
    <property type="evidence" value="ECO:0007669"/>
    <property type="project" value="TreeGrafter"/>
</dbReference>
<dbReference type="GO" id="GO:0004338">
    <property type="term" value="F:glucan exo-1,3-beta-glucosidase activity"/>
    <property type="evidence" value="ECO:0007669"/>
    <property type="project" value="UniProtKB-EC"/>
</dbReference>
<comment type="similarity">
    <text evidence="1">Belongs to the glycosyl hydrolase 5 (cellulase A) family.</text>
</comment>
<organism evidence="10">
    <name type="scientific">Dissoconium aciculare CBS 342.82</name>
    <dbReference type="NCBI Taxonomy" id="1314786"/>
    <lineage>
        <taxon>Eukaryota</taxon>
        <taxon>Fungi</taxon>
        <taxon>Dikarya</taxon>
        <taxon>Ascomycota</taxon>
        <taxon>Pezizomycotina</taxon>
        <taxon>Dothideomycetes</taxon>
        <taxon>Dothideomycetidae</taxon>
        <taxon>Mycosphaerellales</taxon>
        <taxon>Dissoconiaceae</taxon>
        <taxon>Dissoconium</taxon>
    </lineage>
</organism>
<dbReference type="InterPro" id="IPR017853">
    <property type="entry name" value="GH"/>
</dbReference>
<dbReference type="Gene3D" id="3.20.20.80">
    <property type="entry name" value="Glycosidases"/>
    <property type="match status" value="1"/>
</dbReference>
<dbReference type="PANTHER" id="PTHR31297:SF34">
    <property type="entry name" value="GLUCAN 1,3-BETA-GLUCOSIDASE 2"/>
    <property type="match status" value="1"/>
</dbReference>
<keyword evidence="4" id="KW-0326">Glycosidase</keyword>
<dbReference type="InterPro" id="IPR050386">
    <property type="entry name" value="Glycosyl_hydrolase_5"/>
</dbReference>
<keyword evidence="5" id="KW-0961">Cell wall biogenesis/degradation</keyword>
<dbReference type="GO" id="GO:0009251">
    <property type="term" value="P:glucan catabolic process"/>
    <property type="evidence" value="ECO:0007669"/>
    <property type="project" value="TreeGrafter"/>
</dbReference>
<evidence type="ECO:0000256" key="4">
    <source>
        <dbReference type="ARBA" id="ARBA00023295"/>
    </source>
</evidence>
<dbReference type="EC" id="3.2.1.58" evidence="7"/>
<name>A0A6J3LQH3_9PEZI</name>
<keyword evidence="9" id="KW-1185">Reference proteome</keyword>
<sequence length="466" mass="50785">MLRLLGLAQQALLLGAALHAVATHAVVFRGVNLGSWLVTEPWMVSTLYASTNAPDEWTLCNTLGKKQCLSVLQNHWATFITRDDMVQIKNAGLRFVVKHGVRIPIGYWAVDLLDYEPYVAGSYPYLIQAVQWAQQLGLSVFIDLHGVPGSQNGWALSGIVGHNEFLANTTNTDRTLNVLRNLTAEFSQSIYGGAVTNIEIVNEPTIDYASLRSFYTPASNVVGAGNSSGINITISDGFYNPHSWQNFDPWNPQANQTAPHITLDTHQFWAFPPLDKLDKTGVLNSICTFAKNQLRVDPSEGTPPTLVGEWSLSTGVTSKSSVDAAQDRAKRTWFRQLFEAQNAAFTPTKPGDASIGWYFWSWKTDYDVDAWSYRKGIALGYIPSNISDPSTYAYPIGSDGCIDQTFQWNAPMLSTATPTFGIAAGATGSVAQKGAGNSRAALPFSGEHGLWSWAAIGAASFLGMML</sequence>
<accession>A0A6J3LQH3</accession>
<evidence type="ECO:0000256" key="2">
    <source>
        <dbReference type="ARBA" id="ARBA00022801"/>
    </source>
</evidence>
<evidence type="ECO:0000256" key="1">
    <source>
        <dbReference type="ARBA" id="ARBA00005641"/>
    </source>
</evidence>
<keyword evidence="2 10" id="KW-0378">Hydrolase</keyword>
<dbReference type="RefSeq" id="XP_033455126.1">
    <property type="nucleotide sequence ID" value="XM_033603541.1"/>
</dbReference>
<dbReference type="GeneID" id="54361341"/>
<keyword evidence="3" id="KW-0325">Glycoprotein</keyword>
<dbReference type="Proteomes" id="UP000504637">
    <property type="component" value="Unplaced"/>
</dbReference>
<dbReference type="AlphaFoldDB" id="A0A6J3LQH3"/>
<feature type="chain" id="PRO_5026847211" description="glucan 1,3-beta-glucosidase" evidence="8">
    <location>
        <begin position="26"/>
        <end position="466"/>
    </location>
</feature>
<dbReference type="GO" id="GO:0071555">
    <property type="term" value="P:cell wall organization"/>
    <property type="evidence" value="ECO:0007669"/>
    <property type="project" value="UniProtKB-KW"/>
</dbReference>
<evidence type="ECO:0000256" key="8">
    <source>
        <dbReference type="SAM" id="SignalP"/>
    </source>
</evidence>
<evidence type="ECO:0000256" key="5">
    <source>
        <dbReference type="ARBA" id="ARBA00023316"/>
    </source>
</evidence>
<evidence type="ECO:0000256" key="7">
    <source>
        <dbReference type="ARBA" id="ARBA00038929"/>
    </source>
</evidence>
<protein>
    <recommendedName>
        <fullName evidence="7">glucan 1,3-beta-glucosidase</fullName>
        <ecNumber evidence="7">3.2.1.58</ecNumber>
    </recommendedName>
</protein>
<evidence type="ECO:0000313" key="9">
    <source>
        <dbReference type="Proteomes" id="UP000504637"/>
    </source>
</evidence>
<keyword evidence="8" id="KW-0732">Signal</keyword>
<reference evidence="10" key="2">
    <citation type="submission" date="2020-04" db="EMBL/GenBank/DDBJ databases">
        <authorList>
            <consortium name="NCBI Genome Project"/>
        </authorList>
    </citation>
    <scope>NUCLEOTIDE SEQUENCE</scope>
    <source>
        <strain evidence="10">CBS 342.82</strain>
    </source>
</reference>
<feature type="signal peptide" evidence="8">
    <location>
        <begin position="1"/>
        <end position="25"/>
    </location>
</feature>
<proteinExistence type="inferred from homology"/>
<comment type="catalytic activity">
    <reaction evidence="6">
        <text>Successive hydrolysis of beta-D-glucose units from the non-reducing ends of (1-&gt;3)-beta-D-glucans, releasing alpha-glucose.</text>
        <dbReference type="EC" id="3.2.1.58"/>
    </reaction>
</comment>
<reference evidence="10" key="3">
    <citation type="submission" date="2025-08" db="UniProtKB">
        <authorList>
            <consortium name="RefSeq"/>
        </authorList>
    </citation>
    <scope>IDENTIFICATION</scope>
    <source>
        <strain evidence="10">CBS 342.82</strain>
    </source>
</reference>
<dbReference type="SUPFAM" id="SSF51445">
    <property type="entry name" value="(Trans)glycosidases"/>
    <property type="match status" value="1"/>
</dbReference>
<dbReference type="PANTHER" id="PTHR31297">
    <property type="entry name" value="GLUCAN ENDO-1,6-BETA-GLUCOSIDASE B"/>
    <property type="match status" value="1"/>
</dbReference>
<dbReference type="GO" id="GO:0005576">
    <property type="term" value="C:extracellular region"/>
    <property type="evidence" value="ECO:0007669"/>
    <property type="project" value="TreeGrafter"/>
</dbReference>
<dbReference type="OrthoDB" id="1887033at2759"/>
<gene>
    <name evidence="10" type="ORF">K489DRAFT_374565</name>
</gene>